<evidence type="ECO:0000256" key="2">
    <source>
        <dbReference type="ARBA" id="ARBA00022801"/>
    </source>
</evidence>
<dbReference type="PROSITE" id="PS51347">
    <property type="entry name" value="PHOSPHOTRIESTERASE_2"/>
    <property type="match status" value="1"/>
</dbReference>
<keyword evidence="2 5" id="KW-0378">Hydrolase</keyword>
<sequence>MIDNTGYTYCHEHLHIDLSPQKGDIDCRLDQYGLIKEEMENLLKLGVRNIVEVTNHFMGRNPHFIEDLINDTGMNVLLSTGYYIEGFFPPEVSQLTAQQLAKKMISEIENGLPGSSLKASIIGEVGSSEERFTDLEKKVFHAAAITHMETGRPISTHQSLSTLGKEQVNLFRNMGVDLERVTIGHCDLKSNLDEIQWLIDQGCYVQFDTIGKNSYFPDSKRIEMLMALSQRGCLDRVMLSMDITRRSHLKENGGLGFGYLVEHFLPELLNHGISQQEIDTMMIHTPYTLFK</sequence>
<reference evidence="5 6" key="1">
    <citation type="submission" date="2017-10" db="EMBL/GenBank/DDBJ databases">
        <authorList>
            <person name="Banno H."/>
            <person name="Chua N.-H."/>
        </authorList>
    </citation>
    <scope>NUCLEOTIDE SEQUENCE [LARGE SCALE GENOMIC DNA]</scope>
    <source>
        <strain evidence="5">Vibrio tapetis CECT4600</strain>
    </source>
</reference>
<feature type="binding site" evidence="3">
    <location>
        <position position="185"/>
    </location>
    <ligand>
        <name>a divalent metal cation</name>
        <dbReference type="ChEBI" id="CHEBI:60240"/>
        <label>2</label>
    </ligand>
</feature>
<dbReference type="KEGG" id="vta:A0438"/>
<organism evidence="5 6">
    <name type="scientific">Vibrio tapetis subsp. tapetis</name>
    <dbReference type="NCBI Taxonomy" id="1671868"/>
    <lineage>
        <taxon>Bacteria</taxon>
        <taxon>Pseudomonadati</taxon>
        <taxon>Pseudomonadota</taxon>
        <taxon>Gammaproteobacteria</taxon>
        <taxon>Vibrionales</taxon>
        <taxon>Vibrionaceae</taxon>
        <taxon>Vibrio</taxon>
    </lineage>
</organism>
<gene>
    <name evidence="5" type="primary">php</name>
    <name evidence="5" type="ORF">VTAP4600_A0438</name>
</gene>
<dbReference type="GO" id="GO:0016787">
    <property type="term" value="F:hydrolase activity"/>
    <property type="evidence" value="ECO:0007669"/>
    <property type="project" value="UniProtKB-KW"/>
</dbReference>
<dbReference type="PANTHER" id="PTHR10819">
    <property type="entry name" value="PHOSPHOTRIESTERASE-RELATED"/>
    <property type="match status" value="1"/>
</dbReference>
<feature type="binding site" evidence="3">
    <location>
        <position position="11"/>
    </location>
    <ligand>
        <name>a divalent metal cation</name>
        <dbReference type="ChEBI" id="CHEBI:60240"/>
        <label>1</label>
    </ligand>
</feature>
<dbReference type="SUPFAM" id="SSF51556">
    <property type="entry name" value="Metallo-dependent hydrolases"/>
    <property type="match status" value="1"/>
</dbReference>
<feature type="binding site" evidence="3">
    <location>
        <position position="124"/>
    </location>
    <ligand>
        <name>a divalent metal cation</name>
        <dbReference type="ChEBI" id="CHEBI:60240"/>
        <label>1</label>
    </ligand>
</feature>
<feature type="binding site" evidence="3">
    <location>
        <position position="124"/>
    </location>
    <ligand>
        <name>a divalent metal cation</name>
        <dbReference type="ChEBI" id="CHEBI:60240"/>
        <label>2</label>
    </ligand>
</feature>
<feature type="binding site" evidence="3">
    <location>
        <position position="157"/>
    </location>
    <ligand>
        <name>a divalent metal cation</name>
        <dbReference type="ChEBI" id="CHEBI:60240"/>
        <label>2</label>
    </ligand>
</feature>
<dbReference type="Proteomes" id="UP000235828">
    <property type="component" value="Chromosome A"/>
</dbReference>
<dbReference type="OrthoDB" id="9795018at2"/>
<dbReference type="InterPro" id="IPR001559">
    <property type="entry name" value="Phosphotriesterase"/>
</dbReference>
<evidence type="ECO:0000256" key="4">
    <source>
        <dbReference type="PROSITE-ProRule" id="PRU00679"/>
    </source>
</evidence>
<dbReference type="EMBL" id="LT960611">
    <property type="protein sequence ID" value="SON48417.1"/>
    <property type="molecule type" value="Genomic_DNA"/>
</dbReference>
<dbReference type="RefSeq" id="WP_102521290.1">
    <property type="nucleotide sequence ID" value="NZ_LT960611.1"/>
</dbReference>
<keyword evidence="1 3" id="KW-0479">Metal-binding</keyword>
<dbReference type="GO" id="GO:0008270">
    <property type="term" value="F:zinc ion binding"/>
    <property type="evidence" value="ECO:0007669"/>
    <property type="project" value="InterPro"/>
</dbReference>
<accession>A0A2N8Z953</accession>
<proteinExistence type="inferred from homology"/>
<comment type="cofactor">
    <cofactor evidence="3">
        <name>a divalent metal cation</name>
        <dbReference type="ChEBI" id="CHEBI:60240"/>
    </cofactor>
    <text evidence="3">Binds 2 divalent metal cations per subunit.</text>
</comment>
<name>A0A2N8Z953_9VIBR</name>
<dbReference type="Gene3D" id="3.20.20.140">
    <property type="entry name" value="Metal-dependent hydrolases"/>
    <property type="match status" value="1"/>
</dbReference>
<evidence type="ECO:0000256" key="3">
    <source>
        <dbReference type="PIRSR" id="PIRSR601559-52"/>
    </source>
</evidence>
<dbReference type="PANTHER" id="PTHR10819:SF3">
    <property type="entry name" value="PHOSPHOTRIESTERASE-RELATED PROTEIN"/>
    <property type="match status" value="1"/>
</dbReference>
<feature type="binding site" evidence="3">
    <location>
        <position position="242"/>
    </location>
    <ligand>
        <name>a divalent metal cation</name>
        <dbReference type="ChEBI" id="CHEBI:60240"/>
        <label>1</label>
    </ligand>
</feature>
<comment type="similarity">
    <text evidence="4">Belongs to the metallo-dependent hydrolases superfamily. Phosphotriesterase family.</text>
</comment>
<dbReference type="AlphaFoldDB" id="A0A2N8Z953"/>
<evidence type="ECO:0000313" key="5">
    <source>
        <dbReference type="EMBL" id="SON48417.1"/>
    </source>
</evidence>
<protein>
    <submittedName>
        <fullName evidence="5">Putative hydrolase</fullName>
    </submittedName>
</protein>
<dbReference type="InterPro" id="IPR032466">
    <property type="entry name" value="Metal_Hydrolase"/>
</dbReference>
<keyword evidence="6" id="KW-1185">Reference proteome</keyword>
<evidence type="ECO:0000256" key="1">
    <source>
        <dbReference type="ARBA" id="ARBA00022723"/>
    </source>
</evidence>
<comment type="caution">
    <text evidence="4">Lacks conserved residue(s) required for the propagation of feature annotation.</text>
</comment>
<dbReference type="Pfam" id="PF02126">
    <property type="entry name" value="PTE"/>
    <property type="match status" value="1"/>
</dbReference>
<feature type="binding site" evidence="3">
    <location>
        <position position="13"/>
    </location>
    <ligand>
        <name>a divalent metal cation</name>
        <dbReference type="ChEBI" id="CHEBI:60240"/>
        <label>1</label>
    </ligand>
</feature>
<dbReference type="PIRSF" id="PIRSF016839">
    <property type="entry name" value="PhP"/>
    <property type="match status" value="1"/>
</dbReference>
<evidence type="ECO:0000313" key="6">
    <source>
        <dbReference type="Proteomes" id="UP000235828"/>
    </source>
</evidence>